<reference evidence="1 2" key="1">
    <citation type="submission" date="2015-10" db="EMBL/GenBank/DDBJ databases">
        <authorList>
            <person name="Gilbert D.G."/>
        </authorList>
    </citation>
    <scope>NUCLEOTIDE SEQUENCE [LARGE SCALE GENOMIC DNA]</scope>
    <source>
        <strain evidence="1">COMA1</strain>
    </source>
</reference>
<evidence type="ECO:0000313" key="2">
    <source>
        <dbReference type="Proteomes" id="UP000199032"/>
    </source>
</evidence>
<dbReference type="EMBL" id="CZQA01000001">
    <property type="protein sequence ID" value="CUS32382.1"/>
    <property type="molecule type" value="Genomic_DNA"/>
</dbReference>
<accession>A0A0S4L6M3</accession>
<dbReference type="STRING" id="1742972.COMA1_10601"/>
<dbReference type="AlphaFoldDB" id="A0A0S4L6M3"/>
<keyword evidence="2" id="KW-1185">Reference proteome</keyword>
<evidence type="ECO:0000313" key="1">
    <source>
        <dbReference type="EMBL" id="CUS32382.1"/>
    </source>
</evidence>
<sequence length="48" mass="5193">MTYEQSDHTPSSVVVVCFRDGEEGGASVKFSAVSQTRLVSLVSVVQFK</sequence>
<gene>
    <name evidence="1" type="ORF">COMA1_10601</name>
</gene>
<dbReference type="Proteomes" id="UP000199032">
    <property type="component" value="Unassembled WGS sequence"/>
</dbReference>
<protein>
    <submittedName>
        <fullName evidence="1">Uncharacterized protein</fullName>
    </submittedName>
</protein>
<proteinExistence type="predicted"/>
<name>A0A0S4L6M3_9BACT</name>
<organism evidence="1 2">
    <name type="scientific">Candidatus Nitrospira nitrosa</name>
    <dbReference type="NCBI Taxonomy" id="1742972"/>
    <lineage>
        <taxon>Bacteria</taxon>
        <taxon>Pseudomonadati</taxon>
        <taxon>Nitrospirota</taxon>
        <taxon>Nitrospiria</taxon>
        <taxon>Nitrospirales</taxon>
        <taxon>Nitrospiraceae</taxon>
        <taxon>Nitrospira</taxon>
    </lineage>
</organism>